<comment type="caution">
    <text evidence="10">The sequence shown here is derived from an EMBL/GenBank/DDBJ whole genome shotgun (WGS) entry which is preliminary data.</text>
</comment>
<accession>A0ABP6RU33</accession>
<dbReference type="PANTHER" id="PTHR24221:SF654">
    <property type="entry name" value="ATP-BINDING CASSETTE SUB-FAMILY B MEMBER 6"/>
    <property type="match status" value="1"/>
</dbReference>
<dbReference type="InterPro" id="IPR039421">
    <property type="entry name" value="Type_1_exporter"/>
</dbReference>
<reference evidence="11" key="1">
    <citation type="journal article" date="2019" name="Int. J. Syst. Evol. Microbiol.">
        <title>The Global Catalogue of Microorganisms (GCM) 10K type strain sequencing project: providing services to taxonomists for standard genome sequencing and annotation.</title>
        <authorList>
            <consortium name="The Broad Institute Genomics Platform"/>
            <consortium name="The Broad Institute Genome Sequencing Center for Infectious Disease"/>
            <person name="Wu L."/>
            <person name="Ma J."/>
        </authorList>
    </citation>
    <scope>NUCLEOTIDE SEQUENCE [LARGE SCALE GENOMIC DNA]</scope>
    <source>
        <strain evidence="11">JCM 9687</strain>
    </source>
</reference>
<dbReference type="Pfam" id="PF00664">
    <property type="entry name" value="ABC_membrane"/>
    <property type="match status" value="1"/>
</dbReference>
<keyword evidence="5 7" id="KW-1133">Transmembrane helix</keyword>
<evidence type="ECO:0000256" key="3">
    <source>
        <dbReference type="ARBA" id="ARBA00022741"/>
    </source>
</evidence>
<feature type="transmembrane region" description="Helical" evidence="7">
    <location>
        <begin position="72"/>
        <end position="94"/>
    </location>
</feature>
<proteinExistence type="predicted"/>
<dbReference type="Gene3D" id="1.20.1560.10">
    <property type="entry name" value="ABC transporter type 1, transmembrane domain"/>
    <property type="match status" value="1"/>
</dbReference>
<dbReference type="PROSITE" id="PS50929">
    <property type="entry name" value="ABC_TM1F"/>
    <property type="match status" value="1"/>
</dbReference>
<keyword evidence="3" id="KW-0547">Nucleotide-binding</keyword>
<evidence type="ECO:0000313" key="11">
    <source>
        <dbReference type="Proteomes" id="UP001500483"/>
    </source>
</evidence>
<evidence type="ECO:0000259" key="8">
    <source>
        <dbReference type="PROSITE" id="PS50893"/>
    </source>
</evidence>
<evidence type="ECO:0000256" key="4">
    <source>
        <dbReference type="ARBA" id="ARBA00022840"/>
    </source>
</evidence>
<dbReference type="InterPro" id="IPR027417">
    <property type="entry name" value="P-loop_NTPase"/>
</dbReference>
<evidence type="ECO:0000256" key="6">
    <source>
        <dbReference type="ARBA" id="ARBA00023136"/>
    </source>
</evidence>
<evidence type="ECO:0000259" key="9">
    <source>
        <dbReference type="PROSITE" id="PS50929"/>
    </source>
</evidence>
<dbReference type="PROSITE" id="PS50893">
    <property type="entry name" value="ABC_TRANSPORTER_2"/>
    <property type="match status" value="1"/>
</dbReference>
<name>A0ABP6RU33_9PSEU</name>
<dbReference type="SUPFAM" id="SSF90123">
    <property type="entry name" value="ABC transporter transmembrane region"/>
    <property type="match status" value="1"/>
</dbReference>
<keyword evidence="11" id="KW-1185">Reference proteome</keyword>
<dbReference type="PANTHER" id="PTHR24221">
    <property type="entry name" value="ATP-BINDING CASSETTE SUB-FAMILY B"/>
    <property type="match status" value="1"/>
</dbReference>
<dbReference type="Gene3D" id="3.40.50.300">
    <property type="entry name" value="P-loop containing nucleotide triphosphate hydrolases"/>
    <property type="match status" value="1"/>
</dbReference>
<evidence type="ECO:0000256" key="1">
    <source>
        <dbReference type="ARBA" id="ARBA00004651"/>
    </source>
</evidence>
<dbReference type="EMBL" id="BAAAYK010000038">
    <property type="protein sequence ID" value="GAA3361105.1"/>
    <property type="molecule type" value="Genomic_DNA"/>
</dbReference>
<keyword evidence="4 10" id="KW-0067">ATP-binding</keyword>
<feature type="transmembrane region" description="Helical" evidence="7">
    <location>
        <begin position="32"/>
        <end position="52"/>
    </location>
</feature>
<keyword evidence="2 7" id="KW-0812">Transmembrane</keyword>
<comment type="subcellular location">
    <subcellularLocation>
        <location evidence="1">Cell membrane</location>
        <topology evidence="1">Multi-pass membrane protein</topology>
    </subcellularLocation>
</comment>
<evidence type="ECO:0000256" key="5">
    <source>
        <dbReference type="ARBA" id="ARBA00022989"/>
    </source>
</evidence>
<dbReference type="GO" id="GO:0005524">
    <property type="term" value="F:ATP binding"/>
    <property type="evidence" value="ECO:0007669"/>
    <property type="project" value="UniProtKB-KW"/>
</dbReference>
<dbReference type="InterPro" id="IPR011527">
    <property type="entry name" value="ABC1_TM_dom"/>
</dbReference>
<organism evidence="10 11">
    <name type="scientific">Saccharopolyspora gregorii</name>
    <dbReference type="NCBI Taxonomy" id="33914"/>
    <lineage>
        <taxon>Bacteria</taxon>
        <taxon>Bacillati</taxon>
        <taxon>Actinomycetota</taxon>
        <taxon>Actinomycetes</taxon>
        <taxon>Pseudonocardiales</taxon>
        <taxon>Pseudonocardiaceae</taxon>
        <taxon>Saccharopolyspora</taxon>
    </lineage>
</organism>
<dbReference type="SMART" id="SM00382">
    <property type="entry name" value="AAA"/>
    <property type="match status" value="1"/>
</dbReference>
<dbReference type="Pfam" id="PF00005">
    <property type="entry name" value="ABC_tran"/>
    <property type="match status" value="1"/>
</dbReference>
<sequence length="586" mass="60778">MSGTTRALPLAGAVEVRRTVAAYLRPHRGLSAAMVATAVLAALAGLVAPWAIGGLVDGVLAGTTPAEIVVRTAVVAVAGLLSAVLTAVSAALVAKLGQRVLARMREDTVSAALHLPSAVIERSGRGDLLSRVGDDVAVISQVVAALLAPWITALLTVALTMGGLFALDPWLMVAGMLALPVYGFSLRWYLPRAARRYSAERAAFADRAESLVSALEGLPTLRAYGAEAEHVGLVERSSDRARGLSRSVVWFSTRWGKWMNIAELVGLSAIVVAGFVLVDVGAATVGAVTAAALYFHRLFNPLSLLVASFDQVQSAFASLQRIVGVLGIPRERPAGTHDGAPAALVADGVTYRYPGSAEPVLHEVSLRIEPGETIALVGASGAGKSTLATLLAGLVAPDEGTVTFGGGPVAGTGAVLLVPQEAHVFSGPLIEDLRLARQDATEAEVRHALDVVGADWIEELPEGVHTAVGELGHPLGPDRVAQVALARALLADPAVVLLDEATAEASSREAGRLEDAAAAVLRDRAGLVVAHRLRQAAIADRVLVMDDGRVVESGAHDELLAAGGHYARLWEAWSTPRPEAKLALEG</sequence>
<feature type="domain" description="ABC transmembrane type-1" evidence="9">
    <location>
        <begin position="32"/>
        <end position="314"/>
    </location>
</feature>
<dbReference type="RefSeq" id="WP_344929091.1">
    <property type="nucleotide sequence ID" value="NZ_BAAAYK010000038.1"/>
</dbReference>
<dbReference type="InterPro" id="IPR003593">
    <property type="entry name" value="AAA+_ATPase"/>
</dbReference>
<evidence type="ECO:0000256" key="2">
    <source>
        <dbReference type="ARBA" id="ARBA00022692"/>
    </source>
</evidence>
<gene>
    <name evidence="10" type="ORF">GCM10020366_43780</name>
</gene>
<evidence type="ECO:0000313" key="10">
    <source>
        <dbReference type="EMBL" id="GAA3361105.1"/>
    </source>
</evidence>
<feature type="transmembrane region" description="Helical" evidence="7">
    <location>
        <begin position="170"/>
        <end position="190"/>
    </location>
</feature>
<dbReference type="Proteomes" id="UP001500483">
    <property type="component" value="Unassembled WGS sequence"/>
</dbReference>
<dbReference type="InterPro" id="IPR036640">
    <property type="entry name" value="ABC1_TM_sf"/>
</dbReference>
<dbReference type="InterPro" id="IPR003439">
    <property type="entry name" value="ABC_transporter-like_ATP-bd"/>
</dbReference>
<dbReference type="CDD" id="cd07346">
    <property type="entry name" value="ABC_6TM_exporters"/>
    <property type="match status" value="1"/>
</dbReference>
<protein>
    <submittedName>
        <fullName evidence="10">ABC transporter ATP-binding protein</fullName>
    </submittedName>
</protein>
<feature type="transmembrane region" description="Helical" evidence="7">
    <location>
        <begin position="138"/>
        <end position="164"/>
    </location>
</feature>
<dbReference type="SUPFAM" id="SSF52540">
    <property type="entry name" value="P-loop containing nucleoside triphosphate hydrolases"/>
    <property type="match status" value="1"/>
</dbReference>
<keyword evidence="6 7" id="KW-0472">Membrane</keyword>
<feature type="transmembrane region" description="Helical" evidence="7">
    <location>
        <begin position="264"/>
        <end position="295"/>
    </location>
</feature>
<evidence type="ECO:0000256" key="7">
    <source>
        <dbReference type="SAM" id="Phobius"/>
    </source>
</evidence>
<feature type="domain" description="ABC transporter" evidence="8">
    <location>
        <begin position="344"/>
        <end position="572"/>
    </location>
</feature>